<reference evidence="1" key="1">
    <citation type="journal article" date="2019" name="Sci. Rep.">
        <title>Draft genome of Tanacetum cinerariifolium, the natural source of mosquito coil.</title>
        <authorList>
            <person name="Yamashiro T."/>
            <person name="Shiraishi A."/>
            <person name="Satake H."/>
            <person name="Nakayama K."/>
        </authorList>
    </citation>
    <scope>NUCLEOTIDE SEQUENCE</scope>
</reference>
<comment type="caution">
    <text evidence="1">The sequence shown here is derived from an EMBL/GenBank/DDBJ whole genome shotgun (WGS) entry which is preliminary data.</text>
</comment>
<name>A0A699KCA5_TANCI</name>
<organism evidence="1">
    <name type="scientific">Tanacetum cinerariifolium</name>
    <name type="common">Dalmatian daisy</name>
    <name type="synonym">Chrysanthemum cinerariifolium</name>
    <dbReference type="NCBI Taxonomy" id="118510"/>
    <lineage>
        <taxon>Eukaryota</taxon>
        <taxon>Viridiplantae</taxon>
        <taxon>Streptophyta</taxon>
        <taxon>Embryophyta</taxon>
        <taxon>Tracheophyta</taxon>
        <taxon>Spermatophyta</taxon>
        <taxon>Magnoliopsida</taxon>
        <taxon>eudicotyledons</taxon>
        <taxon>Gunneridae</taxon>
        <taxon>Pentapetalae</taxon>
        <taxon>asterids</taxon>
        <taxon>campanulids</taxon>
        <taxon>Asterales</taxon>
        <taxon>Asteraceae</taxon>
        <taxon>Asteroideae</taxon>
        <taxon>Anthemideae</taxon>
        <taxon>Anthemidinae</taxon>
        <taxon>Tanacetum</taxon>
    </lineage>
</organism>
<dbReference type="Pfam" id="PF14223">
    <property type="entry name" value="Retrotran_gag_2"/>
    <property type="match status" value="1"/>
</dbReference>
<sequence length="128" mass="15220">MGRCRDEIAFGTDGPYLVPEQDRVVSDLSQREKDRLIVDIRATNILLQVLPRDIYELINHNTDAKDIWDNMKMLLEGSELTKDDHESQLYDEFKQFGQHKGENIHDYYVRFTKFINDMRHIKMTMTKI</sequence>
<evidence type="ECO:0000313" key="1">
    <source>
        <dbReference type="EMBL" id="GFA81553.1"/>
    </source>
</evidence>
<dbReference type="AlphaFoldDB" id="A0A699KCA5"/>
<protein>
    <submittedName>
        <fullName evidence="1">Retrovirus-related Pol polyprotein from transposon TNT 1-94</fullName>
    </submittedName>
</protein>
<gene>
    <name evidence="1" type="ORF">Tci_653525</name>
</gene>
<accession>A0A699KCA5</accession>
<dbReference type="EMBL" id="BKCJ010493299">
    <property type="protein sequence ID" value="GFA81553.1"/>
    <property type="molecule type" value="Genomic_DNA"/>
</dbReference>
<proteinExistence type="predicted"/>